<keyword evidence="3" id="KW-1185">Reference proteome</keyword>
<accession>A0AAF0IEI0</accession>
<gene>
    <name evidence="2" type="ORF">FWCWJBXL_0001</name>
</gene>
<evidence type="ECO:0000313" key="3">
    <source>
        <dbReference type="Proteomes" id="UP001219231"/>
    </source>
</evidence>
<proteinExistence type="predicted"/>
<protein>
    <submittedName>
        <fullName evidence="2">Uncharacterized protein</fullName>
    </submittedName>
</protein>
<keyword evidence="1" id="KW-0472">Membrane</keyword>
<feature type="transmembrane region" description="Helical" evidence="1">
    <location>
        <begin position="12"/>
        <end position="31"/>
    </location>
</feature>
<dbReference type="EMBL" id="OQ579030">
    <property type="protein sequence ID" value="WEU80494.1"/>
    <property type="molecule type" value="Genomic_DNA"/>
</dbReference>
<keyword evidence="1" id="KW-1133">Transmembrane helix</keyword>
<name>A0AAF0IEI0_9CAUD</name>
<evidence type="ECO:0000256" key="1">
    <source>
        <dbReference type="SAM" id="Phobius"/>
    </source>
</evidence>
<dbReference type="Proteomes" id="UP001219231">
    <property type="component" value="Segment"/>
</dbReference>
<evidence type="ECO:0000313" key="2">
    <source>
        <dbReference type="EMBL" id="WEU80494.1"/>
    </source>
</evidence>
<sequence length="36" mass="4236">MILYVVVSGTLGYYMLMSLCPYLLVLIKSYLEYNLR</sequence>
<reference evidence="2 3" key="1">
    <citation type="submission" date="2023-03" db="EMBL/GenBank/DDBJ databases">
        <title>A hybrid and poly-polish workflow for the complete and accurate assembly of phage genomes: a case study of ten przondoviruses.</title>
        <authorList>
            <person name="Elek C.K.A."/>
            <person name="Adriaenssens E.M."/>
        </authorList>
    </citation>
    <scope>NUCLEOTIDE SEQUENCE [LARGE SCALE GENOMIC DNA]</scope>
</reference>
<keyword evidence="1" id="KW-0812">Transmembrane</keyword>
<organism evidence="2 3">
    <name type="scientific">Klebsiella phage Emom</name>
    <dbReference type="NCBI Taxonomy" id="3018529"/>
    <lineage>
        <taxon>Viruses</taxon>
        <taxon>Duplodnaviria</taxon>
        <taxon>Heunggongvirae</taxon>
        <taxon>Uroviricota</taxon>
        <taxon>Caudoviricetes</taxon>
        <taxon>Autographivirales</taxon>
        <taxon>Autotranscriptaviridae</taxon>
        <taxon>Studiervirinae</taxon>
        <taxon>Przondovirus</taxon>
        <taxon>Przondovirus emom</taxon>
    </lineage>
</organism>